<sequence>MLGWDRCTSLYSVSRWDRSGCSFSLIRAGVEEQSHPTTYISYYQLDWPQLLHLLSREVTHRFSLPQPGREGNEVKPAIAGICNCLLVSLLTSYSSIPPLLIDCILELN</sequence>
<name>A0A101M3T4_PICGL</name>
<evidence type="ECO:0000313" key="1">
    <source>
        <dbReference type="EMBL" id="KUM50569.1"/>
    </source>
</evidence>
<protein>
    <submittedName>
        <fullName evidence="1">Uncharacterized protein</fullName>
    </submittedName>
</protein>
<comment type="caution">
    <text evidence="1">The sequence shown here is derived from an EMBL/GenBank/DDBJ whole genome shotgun (WGS) entry which is preliminary data.</text>
</comment>
<keyword evidence="1" id="KW-0496">Mitochondrion</keyword>
<dbReference type="AlphaFoldDB" id="A0A101M3T4"/>
<proteinExistence type="predicted"/>
<dbReference type="EMBL" id="LKAM01000001">
    <property type="protein sequence ID" value="KUM50569.1"/>
    <property type="molecule type" value="Genomic_DNA"/>
</dbReference>
<reference evidence="1" key="1">
    <citation type="journal article" date="2015" name="Genome Biol. Evol.">
        <title>Organellar Genomes of White Spruce (Picea glauca): Assembly and Annotation.</title>
        <authorList>
            <person name="Jackman S.D."/>
            <person name="Warren R.L."/>
            <person name="Gibb E.A."/>
            <person name="Vandervalk B.P."/>
            <person name="Mohamadi H."/>
            <person name="Chu J."/>
            <person name="Raymond A."/>
            <person name="Pleasance S."/>
            <person name="Coope R."/>
            <person name="Wildung M.R."/>
            <person name="Ritland C.E."/>
            <person name="Bousquet J."/>
            <person name="Jones S.J."/>
            <person name="Bohlmann J."/>
            <person name="Birol I."/>
        </authorList>
    </citation>
    <scope>NUCLEOTIDE SEQUENCE [LARGE SCALE GENOMIC DNA]</scope>
    <source>
        <tissue evidence="1">Flushing bud</tissue>
    </source>
</reference>
<gene>
    <name evidence="1" type="ORF">ABT39_MTgene413</name>
</gene>
<accession>A0A101M3T4</accession>
<organism evidence="1">
    <name type="scientific">Picea glauca</name>
    <name type="common">White spruce</name>
    <name type="synonym">Pinus glauca</name>
    <dbReference type="NCBI Taxonomy" id="3330"/>
    <lineage>
        <taxon>Eukaryota</taxon>
        <taxon>Viridiplantae</taxon>
        <taxon>Streptophyta</taxon>
        <taxon>Embryophyta</taxon>
        <taxon>Tracheophyta</taxon>
        <taxon>Spermatophyta</taxon>
        <taxon>Pinopsida</taxon>
        <taxon>Pinidae</taxon>
        <taxon>Conifers I</taxon>
        <taxon>Pinales</taxon>
        <taxon>Pinaceae</taxon>
        <taxon>Picea</taxon>
    </lineage>
</organism>
<geneLocation type="mitochondrion" evidence="1"/>